<feature type="domain" description="LIM zinc-binding" evidence="5">
    <location>
        <begin position="757"/>
        <end position="816"/>
    </location>
</feature>
<dbReference type="CDD" id="cd08368">
    <property type="entry name" value="LIM"/>
    <property type="match status" value="1"/>
</dbReference>
<accession>A0AA91Q0K4</accession>
<dbReference type="Pfam" id="PF00412">
    <property type="entry name" value="LIM"/>
    <property type="match status" value="1"/>
</dbReference>
<comment type="caution">
    <text evidence="6">The sequence shown here is derived from an EMBL/GenBank/DDBJ whole genome shotgun (WGS) entry which is preliminary data.</text>
</comment>
<protein>
    <recommendedName>
        <fullName evidence="5">LIM zinc-binding domain-containing protein</fullName>
    </recommendedName>
</protein>
<dbReference type="GO" id="GO:0046872">
    <property type="term" value="F:metal ion binding"/>
    <property type="evidence" value="ECO:0007669"/>
    <property type="project" value="UniProtKB-KW"/>
</dbReference>
<dbReference type="PROSITE" id="PS50023">
    <property type="entry name" value="LIM_DOMAIN_2"/>
    <property type="match status" value="1"/>
</dbReference>
<feature type="compositionally biased region" description="Basic and acidic residues" evidence="4">
    <location>
        <begin position="277"/>
        <end position="301"/>
    </location>
</feature>
<organism evidence="6 7">
    <name type="scientific">Clavispora lusitaniae</name>
    <name type="common">Candida lusitaniae</name>
    <dbReference type="NCBI Taxonomy" id="36911"/>
    <lineage>
        <taxon>Eukaryota</taxon>
        <taxon>Fungi</taxon>
        <taxon>Dikarya</taxon>
        <taxon>Ascomycota</taxon>
        <taxon>Saccharomycotina</taxon>
        <taxon>Pichiomycetes</taxon>
        <taxon>Metschnikowiaceae</taxon>
        <taxon>Clavispora</taxon>
    </lineage>
</organism>
<reference evidence="6 7" key="1">
    <citation type="submission" date="2017-04" db="EMBL/GenBank/DDBJ databases">
        <title>Draft genome of the yeast Clavispora lusitaniae type strain CBS 6936.</title>
        <authorList>
            <person name="Durrens P."/>
            <person name="Klopp C."/>
            <person name="Biteau N."/>
            <person name="Fitton-Ouhabi V."/>
            <person name="Dementhon K."/>
            <person name="Accoceberry I."/>
            <person name="Sherman D.J."/>
            <person name="Noel T."/>
        </authorList>
    </citation>
    <scope>NUCLEOTIDE SEQUENCE [LARGE SCALE GENOMIC DNA]</scope>
    <source>
        <strain evidence="6 7">CBS 6936</strain>
    </source>
</reference>
<dbReference type="InterPro" id="IPR001781">
    <property type="entry name" value="Znf_LIM"/>
</dbReference>
<feature type="compositionally biased region" description="Basic and acidic residues" evidence="4">
    <location>
        <begin position="490"/>
        <end position="503"/>
    </location>
</feature>
<keyword evidence="1 3" id="KW-0479">Metal-binding</keyword>
<feature type="compositionally biased region" description="Polar residues" evidence="4">
    <location>
        <begin position="121"/>
        <end position="141"/>
    </location>
</feature>
<evidence type="ECO:0000313" key="6">
    <source>
        <dbReference type="EMBL" id="OVF09186.1"/>
    </source>
</evidence>
<feature type="compositionally biased region" description="Polar residues" evidence="4">
    <location>
        <begin position="302"/>
        <end position="313"/>
    </location>
</feature>
<keyword evidence="3" id="KW-0440">LIM domain</keyword>
<feature type="compositionally biased region" description="Low complexity" evidence="4">
    <location>
        <begin position="209"/>
        <end position="219"/>
    </location>
</feature>
<evidence type="ECO:0000256" key="3">
    <source>
        <dbReference type="PROSITE-ProRule" id="PRU00125"/>
    </source>
</evidence>
<dbReference type="CDD" id="cd09397">
    <property type="entry name" value="LIM1_UF1"/>
    <property type="match status" value="1"/>
</dbReference>
<evidence type="ECO:0000313" key="7">
    <source>
        <dbReference type="Proteomes" id="UP000195602"/>
    </source>
</evidence>
<feature type="compositionally biased region" description="Low complexity" evidence="4">
    <location>
        <begin position="89"/>
        <end position="99"/>
    </location>
</feature>
<feature type="region of interest" description="Disordered" evidence="4">
    <location>
        <begin position="546"/>
        <end position="580"/>
    </location>
</feature>
<dbReference type="GO" id="GO:0030695">
    <property type="term" value="F:GTPase regulator activity"/>
    <property type="evidence" value="ECO:0007669"/>
    <property type="project" value="UniProtKB-ARBA"/>
</dbReference>
<dbReference type="AlphaFoldDB" id="A0AA91Q0K4"/>
<dbReference type="KEGG" id="clus:A9F13_06g03487"/>
<dbReference type="Gene3D" id="2.10.110.10">
    <property type="entry name" value="Cysteine Rich Protein"/>
    <property type="match status" value="2"/>
</dbReference>
<sequence length="844" mass="93855">MHFRSLPNYFRGEKSPMIQTDSPFPPLKVEHRYRGVYERAGFDVNLGGYSHSEQGSMRSPKEAPNSRTFNSHRVVSDSAPGTYKSRNVSSRSMPQSASSPITDVSNVNRNRYAPARKSPFSPVSATGKKSTAPYPTSSNENLKSHEPYNHSYEGNISLPALVSGQPVASMESETHNDSTDYTSQSRNVKKLQLHIPYSNYSNVPHEQSNESSSSTNSQTFENMIEKPSTPNTSASSTNGLDEKMEHSSAMSVGTAELPHSASSNHSKDLSMDLNNFVDDRDHQKGYDPRRDASKNQKRPTESNHTQFIPDTGDLSRNLTKLMIDDTTDNTSENTSFQFTSAPYNTVSEASSAHDESNEQSEYQSFLSTSNHEPMLRYSQLSTVSSIISKTTGSIEGEEEVDPELQRQLDGFKNRSSVFKPRQESSDGSASYRTANTSAVEIGELPVVPKIQVHDTSESLASSDEQSISAETTQVQTYGGDNIPSELVRNTTDRSSVDFSEKRTSQGSTLEEPLQYKLSHTYEDSDFPLNESTELHDDFNSFEADGVHEQDQASSPFITERNPARKLQSSYPETPKVHASPFEETFNTPETIKPLSPKNHRVEEELKNMNFKYDVETPKLHNGITENVFDTSVDSSTDIDDLRDEVILSQNVPPEEFEAFPKSVMNMKVPNFRASASGTVYASGTGPCRVCGDEVDVNGRGSRKPIYSRNGELSGQWHRGCFSCTYGGCQVVFSKHIACYALLDNAFCKHHYHLLNGTLCETCGQGIEGECIENELKQKWHVSCLKCSKCEKSISSDYFLIANEIVCESDAPTIIAGLEQSGLLTSEKIEKRRTRMLFLEQQQGM</sequence>
<keyword evidence="2 3" id="KW-0862">Zinc</keyword>
<feature type="compositionally biased region" description="Polar residues" evidence="4">
    <location>
        <begin position="457"/>
        <end position="478"/>
    </location>
</feature>
<feature type="region of interest" description="Disordered" evidence="4">
    <location>
        <begin position="454"/>
        <end position="510"/>
    </location>
</feature>
<feature type="compositionally biased region" description="Low complexity" evidence="4">
    <location>
        <begin position="227"/>
        <end position="238"/>
    </location>
</feature>
<dbReference type="EMBL" id="LYUB02000006">
    <property type="protein sequence ID" value="OVF09186.1"/>
    <property type="molecule type" value="Genomic_DNA"/>
</dbReference>
<dbReference type="SMART" id="SM00132">
    <property type="entry name" value="LIM"/>
    <property type="match status" value="1"/>
</dbReference>
<feature type="region of interest" description="Disordered" evidence="4">
    <location>
        <begin position="48"/>
        <end position="186"/>
    </location>
</feature>
<feature type="region of interest" description="Disordered" evidence="4">
    <location>
        <begin position="411"/>
        <end position="433"/>
    </location>
</feature>
<evidence type="ECO:0000259" key="5">
    <source>
        <dbReference type="PROSITE" id="PS50023"/>
    </source>
</evidence>
<feature type="compositionally biased region" description="Polar residues" evidence="4">
    <location>
        <begin position="100"/>
        <end position="109"/>
    </location>
</feature>
<feature type="region of interest" description="Disordered" evidence="4">
    <location>
        <begin position="199"/>
        <end position="313"/>
    </location>
</feature>
<gene>
    <name evidence="6" type="ORF">A9F13_06g03487</name>
</gene>
<dbReference type="Proteomes" id="UP000195602">
    <property type="component" value="Unassembled WGS sequence"/>
</dbReference>
<dbReference type="PROSITE" id="PS00478">
    <property type="entry name" value="LIM_DOMAIN_1"/>
    <property type="match status" value="1"/>
</dbReference>
<name>A0AA91Q0K4_CLALS</name>
<evidence type="ECO:0000256" key="2">
    <source>
        <dbReference type="ARBA" id="ARBA00022833"/>
    </source>
</evidence>
<dbReference type="SUPFAM" id="SSF57716">
    <property type="entry name" value="Glucocorticoid receptor-like (DNA-binding domain)"/>
    <property type="match status" value="1"/>
</dbReference>
<proteinExistence type="predicted"/>
<evidence type="ECO:0000256" key="4">
    <source>
        <dbReference type="SAM" id="MobiDB-lite"/>
    </source>
</evidence>
<evidence type="ECO:0000256" key="1">
    <source>
        <dbReference type="ARBA" id="ARBA00022723"/>
    </source>
</evidence>